<reference evidence="1" key="1">
    <citation type="submission" date="2021-05" db="EMBL/GenBank/DDBJ databases">
        <authorList>
            <person name="Pan Q."/>
            <person name="Jouanno E."/>
            <person name="Zahm M."/>
            <person name="Klopp C."/>
            <person name="Cabau C."/>
            <person name="Louis A."/>
            <person name="Berthelot C."/>
            <person name="Parey E."/>
            <person name="Roest Crollius H."/>
            <person name="Montfort J."/>
            <person name="Robinson-Rechavi M."/>
            <person name="Bouchez O."/>
            <person name="Lampietro C."/>
            <person name="Lopez Roques C."/>
            <person name="Donnadieu C."/>
            <person name="Postlethwait J."/>
            <person name="Bobe J."/>
            <person name="Dillon D."/>
            <person name="Chandos A."/>
            <person name="von Hippel F."/>
            <person name="Guiguen Y."/>
        </authorList>
    </citation>
    <scope>NUCLEOTIDE SEQUENCE</scope>
    <source>
        <strain evidence="1">YG-Jan2019</strain>
    </source>
</reference>
<dbReference type="EMBL" id="CM055753">
    <property type="protein sequence ID" value="KAJ7991711.1"/>
    <property type="molecule type" value="Genomic_DNA"/>
</dbReference>
<feature type="non-terminal residue" evidence="1">
    <location>
        <position position="53"/>
    </location>
</feature>
<gene>
    <name evidence="1" type="ORF">DPEC_G00286710</name>
</gene>
<evidence type="ECO:0000313" key="2">
    <source>
        <dbReference type="Proteomes" id="UP001157502"/>
    </source>
</evidence>
<name>A0ACC2FK69_DALPE</name>
<protein>
    <submittedName>
        <fullName evidence="1">Uncharacterized protein</fullName>
    </submittedName>
</protein>
<keyword evidence="2" id="KW-1185">Reference proteome</keyword>
<comment type="caution">
    <text evidence="1">The sequence shown here is derived from an EMBL/GenBank/DDBJ whole genome shotgun (WGS) entry which is preliminary data.</text>
</comment>
<organism evidence="1 2">
    <name type="scientific">Dallia pectoralis</name>
    <name type="common">Alaska blackfish</name>
    <dbReference type="NCBI Taxonomy" id="75939"/>
    <lineage>
        <taxon>Eukaryota</taxon>
        <taxon>Metazoa</taxon>
        <taxon>Chordata</taxon>
        <taxon>Craniata</taxon>
        <taxon>Vertebrata</taxon>
        <taxon>Euteleostomi</taxon>
        <taxon>Actinopterygii</taxon>
        <taxon>Neopterygii</taxon>
        <taxon>Teleostei</taxon>
        <taxon>Protacanthopterygii</taxon>
        <taxon>Esociformes</taxon>
        <taxon>Umbridae</taxon>
        <taxon>Dallia</taxon>
    </lineage>
</organism>
<proteinExistence type="predicted"/>
<dbReference type="Proteomes" id="UP001157502">
    <property type="component" value="Chromosome 26"/>
</dbReference>
<evidence type="ECO:0000313" key="1">
    <source>
        <dbReference type="EMBL" id="KAJ7991711.1"/>
    </source>
</evidence>
<accession>A0ACC2FK69</accession>
<sequence>MSVFHVVLYVQCLSCLNNSRLQIGRILCACVYPVICQGQILTTSNTSQHSNVI</sequence>